<evidence type="ECO:0000313" key="2">
    <source>
        <dbReference type="EMBL" id="GEM89144.1"/>
    </source>
</evidence>
<sequence>MRNFLARWILNTLALWVVAQLYGGVNFAPGSSLADYLIAGLVLGLANALVRPLLLLFTLPLNLLTLGLFTLVVNALVLLLVAQATALEVVGFAGAFWGALLLSIVSWVLDVVFGDGARVE</sequence>
<comment type="caution">
    <text evidence="2">The sequence shown here is derived from an EMBL/GenBank/DDBJ whole genome shotgun (WGS) entry which is preliminary data.</text>
</comment>
<dbReference type="Pfam" id="PF04020">
    <property type="entry name" value="Phage_holin_4_2"/>
    <property type="match status" value="1"/>
</dbReference>
<gene>
    <name evidence="2" type="ORF">ODE01S_05780</name>
</gene>
<protein>
    <submittedName>
        <fullName evidence="2">Membrane protein</fullName>
    </submittedName>
</protein>
<dbReference type="PANTHER" id="PTHR37309:SF1">
    <property type="entry name" value="SLR0284 PROTEIN"/>
    <property type="match status" value="1"/>
</dbReference>
<name>A0A511RHL3_9DEIN</name>
<evidence type="ECO:0000256" key="1">
    <source>
        <dbReference type="SAM" id="Phobius"/>
    </source>
</evidence>
<keyword evidence="1" id="KW-0812">Transmembrane</keyword>
<dbReference type="PANTHER" id="PTHR37309">
    <property type="entry name" value="SLR0284 PROTEIN"/>
    <property type="match status" value="1"/>
</dbReference>
<proteinExistence type="predicted"/>
<evidence type="ECO:0000313" key="3">
    <source>
        <dbReference type="Proteomes" id="UP000321827"/>
    </source>
</evidence>
<accession>A0A511RHL3</accession>
<feature type="transmembrane region" description="Helical" evidence="1">
    <location>
        <begin position="89"/>
        <end position="109"/>
    </location>
</feature>
<dbReference type="RefSeq" id="WP_147145647.1">
    <property type="nucleotide sequence ID" value="NZ_BJXN01000003.1"/>
</dbReference>
<feature type="transmembrane region" description="Helical" evidence="1">
    <location>
        <begin position="63"/>
        <end position="82"/>
    </location>
</feature>
<dbReference type="InterPro" id="IPR007165">
    <property type="entry name" value="Phage_holin_4_2"/>
</dbReference>
<organism evidence="2 3">
    <name type="scientific">Oceanithermus desulfurans NBRC 100063</name>
    <dbReference type="NCBI Taxonomy" id="1227550"/>
    <lineage>
        <taxon>Bacteria</taxon>
        <taxon>Thermotogati</taxon>
        <taxon>Deinococcota</taxon>
        <taxon>Deinococci</taxon>
        <taxon>Thermales</taxon>
        <taxon>Thermaceae</taxon>
        <taxon>Oceanithermus</taxon>
    </lineage>
</organism>
<dbReference type="EMBL" id="BJXN01000003">
    <property type="protein sequence ID" value="GEM89144.1"/>
    <property type="molecule type" value="Genomic_DNA"/>
</dbReference>
<feature type="transmembrane region" description="Helical" evidence="1">
    <location>
        <begin position="37"/>
        <end position="57"/>
    </location>
</feature>
<keyword evidence="1" id="KW-1133">Transmembrane helix</keyword>
<keyword evidence="1" id="KW-0472">Membrane</keyword>
<dbReference type="OrthoDB" id="27599at2"/>
<dbReference type="Proteomes" id="UP000321827">
    <property type="component" value="Unassembled WGS sequence"/>
</dbReference>
<feature type="transmembrane region" description="Helical" evidence="1">
    <location>
        <begin position="6"/>
        <end position="25"/>
    </location>
</feature>
<reference evidence="2 3" key="1">
    <citation type="submission" date="2019-07" db="EMBL/GenBank/DDBJ databases">
        <title>Whole genome shotgun sequence of Oceanithermus desulfurans NBRC 100063.</title>
        <authorList>
            <person name="Hosoyama A."/>
            <person name="Uohara A."/>
            <person name="Ohji S."/>
            <person name="Ichikawa N."/>
        </authorList>
    </citation>
    <scope>NUCLEOTIDE SEQUENCE [LARGE SCALE GENOMIC DNA]</scope>
    <source>
        <strain evidence="2 3">NBRC 100063</strain>
    </source>
</reference>
<dbReference type="AlphaFoldDB" id="A0A511RHL3"/>